<comment type="caution">
    <text evidence="2">The sequence shown here is derived from an EMBL/GenBank/DDBJ whole genome shotgun (WGS) entry which is preliminary data.</text>
</comment>
<feature type="transmembrane region" description="Helical" evidence="1">
    <location>
        <begin position="74"/>
        <end position="92"/>
    </location>
</feature>
<gene>
    <name evidence="2" type="primary">Acey_s0234.g3145</name>
    <name evidence="2" type="ORF">Y032_0234g3145</name>
</gene>
<proteinExistence type="predicted"/>
<keyword evidence="3" id="KW-1185">Reference proteome</keyword>
<keyword evidence="1" id="KW-0472">Membrane</keyword>
<keyword evidence="1" id="KW-0812">Transmembrane</keyword>
<feature type="transmembrane region" description="Helical" evidence="1">
    <location>
        <begin position="35"/>
        <end position="54"/>
    </location>
</feature>
<sequence>MCSFHRPKKVKRYRLSSLEFVEICPRHLSFSCRQLFVNFAALNLLCLLIEFFSHDLGRYRSDAAHHQHSRPPEQILYGICLKLYILSAILIAPN</sequence>
<reference evidence="3" key="1">
    <citation type="journal article" date="2015" name="Nat. Genet.">
        <title>The genome and transcriptome of the zoonotic hookworm Ancylostoma ceylanicum identify infection-specific gene families.</title>
        <authorList>
            <person name="Schwarz E.M."/>
            <person name="Hu Y."/>
            <person name="Antoshechkin I."/>
            <person name="Miller M.M."/>
            <person name="Sternberg P.W."/>
            <person name="Aroian R.V."/>
        </authorList>
    </citation>
    <scope>NUCLEOTIDE SEQUENCE</scope>
    <source>
        <strain evidence="3">HY135</strain>
    </source>
</reference>
<evidence type="ECO:0000313" key="2">
    <source>
        <dbReference type="EMBL" id="EYB89241.1"/>
    </source>
</evidence>
<dbReference type="AlphaFoldDB" id="A0A016SFV8"/>
<protein>
    <submittedName>
        <fullName evidence="2">Uncharacterized protein</fullName>
    </submittedName>
</protein>
<evidence type="ECO:0000256" key="1">
    <source>
        <dbReference type="SAM" id="Phobius"/>
    </source>
</evidence>
<evidence type="ECO:0000313" key="3">
    <source>
        <dbReference type="Proteomes" id="UP000024635"/>
    </source>
</evidence>
<accession>A0A016SFV8</accession>
<dbReference type="EMBL" id="JARK01001570">
    <property type="protein sequence ID" value="EYB89241.1"/>
    <property type="molecule type" value="Genomic_DNA"/>
</dbReference>
<keyword evidence="1" id="KW-1133">Transmembrane helix</keyword>
<dbReference type="Proteomes" id="UP000024635">
    <property type="component" value="Unassembled WGS sequence"/>
</dbReference>
<organism evidence="2 3">
    <name type="scientific">Ancylostoma ceylanicum</name>
    <dbReference type="NCBI Taxonomy" id="53326"/>
    <lineage>
        <taxon>Eukaryota</taxon>
        <taxon>Metazoa</taxon>
        <taxon>Ecdysozoa</taxon>
        <taxon>Nematoda</taxon>
        <taxon>Chromadorea</taxon>
        <taxon>Rhabditida</taxon>
        <taxon>Rhabditina</taxon>
        <taxon>Rhabditomorpha</taxon>
        <taxon>Strongyloidea</taxon>
        <taxon>Ancylostomatidae</taxon>
        <taxon>Ancylostomatinae</taxon>
        <taxon>Ancylostoma</taxon>
    </lineage>
</organism>
<name>A0A016SFV8_9BILA</name>